<comment type="caution">
    <text evidence="2">The sequence shown here is derived from an EMBL/GenBank/DDBJ whole genome shotgun (WGS) entry which is preliminary data.</text>
</comment>
<feature type="chain" id="PRO_5009529276" evidence="1">
    <location>
        <begin position="22"/>
        <end position="245"/>
    </location>
</feature>
<reference evidence="2 3" key="1">
    <citation type="journal article" date="2016" name="Nat. Commun.">
        <title>Thousands of microbial genomes shed light on interconnected biogeochemical processes in an aquifer system.</title>
        <authorList>
            <person name="Anantharaman K."/>
            <person name="Brown C.T."/>
            <person name="Hug L.A."/>
            <person name="Sharon I."/>
            <person name="Castelle C.J."/>
            <person name="Probst A.J."/>
            <person name="Thomas B.C."/>
            <person name="Singh A."/>
            <person name="Wilkins M.J."/>
            <person name="Karaoz U."/>
            <person name="Brodie E.L."/>
            <person name="Williams K.H."/>
            <person name="Hubbard S.S."/>
            <person name="Banfield J.F."/>
        </authorList>
    </citation>
    <scope>NUCLEOTIDE SEQUENCE [LARGE SCALE GENOMIC DNA]</scope>
</reference>
<proteinExistence type="predicted"/>
<organism evidence="2 3">
    <name type="scientific">Candidatus Roizmanbacteria bacterium RIFCSPHIGHO2_12_FULL_33_9</name>
    <dbReference type="NCBI Taxonomy" id="1802045"/>
    <lineage>
        <taxon>Bacteria</taxon>
        <taxon>Candidatus Roizmaniibacteriota</taxon>
    </lineage>
</organism>
<evidence type="ECO:0000256" key="1">
    <source>
        <dbReference type="SAM" id="SignalP"/>
    </source>
</evidence>
<gene>
    <name evidence="2" type="ORF">A3F29_02250</name>
</gene>
<sequence>MKKLKYLLAVVFALTALFFGQKPVSSENFNSDNFRIQFGNVNIGGENLDSDTYDLSTSIGQSFAEKFQSDGYIVRAGFQYIHSIIPFSFAISDSSIDFGLLTPGTPSTQPTTLTVSFGGAGQYQVTAIEETPLQTFDAGNTIPDTSCDGGGDTCTTTLAKPWTSNSQYGFGYNMTGDDIPADFINSTYFRPFPDRSSADSPEVVMSSSDVGRDRESITTFKINISNIQPAGTYRSVITFTATPSY</sequence>
<evidence type="ECO:0000313" key="3">
    <source>
        <dbReference type="Proteomes" id="UP000177199"/>
    </source>
</evidence>
<dbReference type="AlphaFoldDB" id="A0A1F7HJY5"/>
<dbReference type="Proteomes" id="UP000177199">
    <property type="component" value="Unassembled WGS sequence"/>
</dbReference>
<dbReference type="EMBL" id="MFZV01000028">
    <property type="protein sequence ID" value="OGK31072.1"/>
    <property type="molecule type" value="Genomic_DNA"/>
</dbReference>
<accession>A0A1F7HJY5</accession>
<keyword evidence="1" id="KW-0732">Signal</keyword>
<name>A0A1F7HJY5_9BACT</name>
<protein>
    <submittedName>
        <fullName evidence="2">Uncharacterized protein</fullName>
    </submittedName>
</protein>
<feature type="signal peptide" evidence="1">
    <location>
        <begin position="1"/>
        <end position="21"/>
    </location>
</feature>
<evidence type="ECO:0000313" key="2">
    <source>
        <dbReference type="EMBL" id="OGK31072.1"/>
    </source>
</evidence>